<keyword evidence="4" id="KW-1185">Reference proteome</keyword>
<reference evidence="2 4" key="2">
    <citation type="submission" date="2023-11" db="EMBL/GenBank/DDBJ databases">
        <title>MicrobeMod: A computational toolkit for identifying prokaryotic methylation and restriction-modification with nanopore sequencing.</title>
        <authorList>
            <person name="Crits-Christoph A."/>
            <person name="Kang S.C."/>
            <person name="Lee H."/>
            <person name="Ostrov N."/>
        </authorList>
    </citation>
    <scope>NUCLEOTIDE SEQUENCE [LARGE SCALE GENOMIC DNA]</scope>
    <source>
        <strain evidence="2 4">ATCC 23090</strain>
    </source>
</reference>
<accession>A0A1K1SJ95</accession>
<sequence length="188" mass="22172">MSQFEESNHDHYYDGARSAIKEPAVLDFRTALQDGRVINMRIQIDNEEHEFIKHVYELKLGPVDNKGRIDSRSELVFADYSIVLSTVMRFAMEYLTLHPDRLIGINSNNDNREHLRYDIIMREIEQVSRYFEVYGLNLYVRLNAPVSMEYENPFNFDEIFPETVLLSKELNIPVSNLYNYIVLKLKSI</sequence>
<dbReference type="OrthoDB" id="1341042at2"/>
<dbReference type="InterPro" id="IPR053865">
    <property type="entry name" value="DUF6934"/>
</dbReference>
<reference evidence="1 3" key="1">
    <citation type="submission" date="2016-11" db="EMBL/GenBank/DDBJ databases">
        <authorList>
            <person name="Jaros S."/>
            <person name="Januszkiewicz K."/>
            <person name="Wedrychowicz H."/>
        </authorList>
    </citation>
    <scope>NUCLEOTIDE SEQUENCE [LARGE SCALE GENOMIC DNA]</scope>
    <source>
        <strain evidence="1 3">DSM 784</strain>
    </source>
</reference>
<evidence type="ECO:0000313" key="4">
    <source>
        <dbReference type="Proteomes" id="UP001326715"/>
    </source>
</evidence>
<dbReference type="EMBL" id="CP140154">
    <property type="protein sequence ID" value="WQG89883.1"/>
    <property type="molecule type" value="Genomic_DNA"/>
</dbReference>
<organism evidence="1 3">
    <name type="scientific">Chitinophaga sancti</name>
    <dbReference type="NCBI Taxonomy" id="1004"/>
    <lineage>
        <taxon>Bacteria</taxon>
        <taxon>Pseudomonadati</taxon>
        <taxon>Bacteroidota</taxon>
        <taxon>Chitinophagia</taxon>
        <taxon>Chitinophagales</taxon>
        <taxon>Chitinophagaceae</taxon>
        <taxon>Chitinophaga</taxon>
    </lineage>
</organism>
<dbReference type="Pfam" id="PF22028">
    <property type="entry name" value="DUF6934"/>
    <property type="match status" value="1"/>
</dbReference>
<protein>
    <submittedName>
        <fullName evidence="1">Uncharacterized protein</fullName>
    </submittedName>
</protein>
<evidence type="ECO:0000313" key="1">
    <source>
        <dbReference type="EMBL" id="SFW84496.1"/>
    </source>
</evidence>
<gene>
    <name evidence="1" type="ORF">SAMN05661012_05565</name>
    <name evidence="2" type="ORF">SR876_00110</name>
</gene>
<dbReference type="AlphaFoldDB" id="A0A1K1SJ95"/>
<dbReference type="Proteomes" id="UP000183788">
    <property type="component" value="Unassembled WGS sequence"/>
</dbReference>
<evidence type="ECO:0000313" key="2">
    <source>
        <dbReference type="EMBL" id="WQG89883.1"/>
    </source>
</evidence>
<dbReference type="EMBL" id="FPIZ01000024">
    <property type="protein sequence ID" value="SFW84496.1"/>
    <property type="molecule type" value="Genomic_DNA"/>
</dbReference>
<name>A0A1K1SJ95_9BACT</name>
<dbReference type="RefSeq" id="WP_072364721.1">
    <property type="nucleotide sequence ID" value="NZ_CP139972.1"/>
</dbReference>
<dbReference type="Proteomes" id="UP001326715">
    <property type="component" value="Chromosome"/>
</dbReference>
<evidence type="ECO:0000313" key="3">
    <source>
        <dbReference type="Proteomes" id="UP000183788"/>
    </source>
</evidence>
<proteinExistence type="predicted"/>